<evidence type="ECO:0000256" key="4">
    <source>
        <dbReference type="ARBA" id="ARBA00006958"/>
    </source>
</evidence>
<keyword evidence="15" id="KW-1185">Reference proteome</keyword>
<evidence type="ECO:0000256" key="5">
    <source>
        <dbReference type="ARBA" id="ARBA00015519"/>
    </source>
</evidence>
<dbReference type="GO" id="GO:0004518">
    <property type="term" value="F:nuclease activity"/>
    <property type="evidence" value="ECO:0007669"/>
    <property type="project" value="UniProtKB-KW"/>
</dbReference>
<dbReference type="OrthoDB" id="6051114at2759"/>
<reference evidence="14" key="1">
    <citation type="submission" date="2022-11" db="UniProtKB">
        <authorList>
            <consortium name="EnsemblMetazoa"/>
        </authorList>
    </citation>
    <scope>IDENTIFICATION</scope>
</reference>
<dbReference type="InterPro" id="IPR027806">
    <property type="entry name" value="HARBI1_dom"/>
</dbReference>
<dbReference type="PANTHER" id="PTHR22930">
    <property type="match status" value="1"/>
</dbReference>
<dbReference type="GO" id="GO:0016787">
    <property type="term" value="F:hydrolase activity"/>
    <property type="evidence" value="ECO:0007669"/>
    <property type="project" value="UniProtKB-KW"/>
</dbReference>
<proteinExistence type="inferred from homology"/>
<comment type="similarity">
    <text evidence="4">Belongs to the HARBI1 family.</text>
</comment>
<sequence>MQLLTALRFFATGSFYTMHGDLHDMSAPSVSRIIHRVCRAINREANRVIKFPVRQHDVNRAQRDFFAIAGFPEVVGAVDGSHIRLYGAPLMDDEHLYVNRKGWHSINIQVICDANYLITNVVARWPGSTHDSAIIHGSVIGDMFSDGRLQGMLIGDSAYALRPWLTTPIENPITDAERNYNRCHRRTRVKVEQTFGQLKRKFPCLALGLRVSPSRACQIIKACCVLHNLAKIMGEPDFEEEVEVEEVGALPYVGVLHDGQAHRERIIRQYFN</sequence>
<comment type="function">
    <text evidence="12">Transposase-derived protein that may have nuclease activity. Does not have transposase activity.</text>
</comment>
<dbReference type="InterPro" id="IPR026103">
    <property type="entry name" value="HARBI1_animal"/>
</dbReference>
<evidence type="ECO:0000256" key="10">
    <source>
        <dbReference type="ARBA" id="ARBA00023242"/>
    </source>
</evidence>
<dbReference type="GO" id="GO:0005737">
    <property type="term" value="C:cytoplasm"/>
    <property type="evidence" value="ECO:0007669"/>
    <property type="project" value="UniProtKB-SubCell"/>
</dbReference>
<dbReference type="PRINTS" id="PR02086">
    <property type="entry name" value="PUTNUCHARBI1"/>
</dbReference>
<keyword evidence="7" id="KW-0540">Nuclease</keyword>
<evidence type="ECO:0000256" key="3">
    <source>
        <dbReference type="ARBA" id="ARBA00004496"/>
    </source>
</evidence>
<comment type="cofactor">
    <cofactor evidence="1">
        <name>a divalent metal cation</name>
        <dbReference type="ChEBI" id="CHEBI:60240"/>
    </cofactor>
</comment>
<evidence type="ECO:0000313" key="14">
    <source>
        <dbReference type="EnsemblMetazoa" id="XP_038047977.1"/>
    </source>
</evidence>
<keyword evidence="6" id="KW-0963">Cytoplasm</keyword>
<keyword evidence="8" id="KW-0479">Metal-binding</keyword>
<evidence type="ECO:0000256" key="1">
    <source>
        <dbReference type="ARBA" id="ARBA00001968"/>
    </source>
</evidence>
<organism evidence="14 15">
    <name type="scientific">Patiria miniata</name>
    <name type="common">Bat star</name>
    <name type="synonym">Asterina miniata</name>
    <dbReference type="NCBI Taxonomy" id="46514"/>
    <lineage>
        <taxon>Eukaryota</taxon>
        <taxon>Metazoa</taxon>
        <taxon>Echinodermata</taxon>
        <taxon>Eleutherozoa</taxon>
        <taxon>Asterozoa</taxon>
        <taxon>Asteroidea</taxon>
        <taxon>Valvatacea</taxon>
        <taxon>Valvatida</taxon>
        <taxon>Asterinidae</taxon>
        <taxon>Patiria</taxon>
    </lineage>
</organism>
<evidence type="ECO:0000256" key="7">
    <source>
        <dbReference type="ARBA" id="ARBA00022722"/>
    </source>
</evidence>
<evidence type="ECO:0000259" key="13">
    <source>
        <dbReference type="Pfam" id="PF13359"/>
    </source>
</evidence>
<evidence type="ECO:0000256" key="8">
    <source>
        <dbReference type="ARBA" id="ARBA00022723"/>
    </source>
</evidence>
<dbReference type="OMA" id="THICIQR"/>
<evidence type="ECO:0000256" key="11">
    <source>
        <dbReference type="ARBA" id="ARBA00030126"/>
    </source>
</evidence>
<dbReference type="GO" id="GO:0005634">
    <property type="term" value="C:nucleus"/>
    <property type="evidence" value="ECO:0007669"/>
    <property type="project" value="UniProtKB-SubCell"/>
</dbReference>
<dbReference type="GeneID" id="119722061"/>
<dbReference type="Pfam" id="PF13359">
    <property type="entry name" value="DDE_Tnp_4"/>
    <property type="match status" value="1"/>
</dbReference>
<dbReference type="GO" id="GO:0046872">
    <property type="term" value="F:metal ion binding"/>
    <property type="evidence" value="ECO:0007669"/>
    <property type="project" value="UniProtKB-KW"/>
</dbReference>
<evidence type="ECO:0000313" key="15">
    <source>
        <dbReference type="Proteomes" id="UP000887568"/>
    </source>
</evidence>
<dbReference type="EnsemblMetazoa" id="XM_038192049.1">
    <property type="protein sequence ID" value="XP_038047977.1"/>
    <property type="gene ID" value="LOC119722061"/>
</dbReference>
<keyword evidence="9" id="KW-0378">Hydrolase</keyword>
<comment type="subcellular location">
    <subcellularLocation>
        <location evidence="3">Cytoplasm</location>
    </subcellularLocation>
    <subcellularLocation>
        <location evidence="2">Nucleus</location>
    </subcellularLocation>
</comment>
<dbReference type="InterPro" id="IPR045249">
    <property type="entry name" value="HARBI1-like"/>
</dbReference>
<dbReference type="PANTHER" id="PTHR22930:SF227">
    <property type="entry name" value="DDE TNP4 DOMAIN-CONTAINING PROTEIN"/>
    <property type="match status" value="1"/>
</dbReference>
<evidence type="ECO:0000256" key="12">
    <source>
        <dbReference type="ARBA" id="ARBA00045850"/>
    </source>
</evidence>
<evidence type="ECO:0000256" key="9">
    <source>
        <dbReference type="ARBA" id="ARBA00022801"/>
    </source>
</evidence>
<evidence type="ECO:0000256" key="6">
    <source>
        <dbReference type="ARBA" id="ARBA00022490"/>
    </source>
</evidence>
<feature type="domain" description="DDE Tnp4" evidence="13">
    <location>
        <begin position="78"/>
        <end position="228"/>
    </location>
</feature>
<dbReference type="Proteomes" id="UP000887568">
    <property type="component" value="Unplaced"/>
</dbReference>
<dbReference type="AlphaFoldDB" id="A0A913Z8A9"/>
<evidence type="ECO:0000256" key="2">
    <source>
        <dbReference type="ARBA" id="ARBA00004123"/>
    </source>
</evidence>
<name>A0A913Z8A9_PATMI</name>
<accession>A0A913Z8A9</accession>
<dbReference type="RefSeq" id="XP_038047977.1">
    <property type="nucleotide sequence ID" value="XM_038192049.1"/>
</dbReference>
<keyword evidence="10" id="KW-0539">Nucleus</keyword>
<protein>
    <recommendedName>
        <fullName evidence="5">Putative nuclease HARBI1</fullName>
    </recommendedName>
    <alternativeName>
        <fullName evidence="11">Harbinger transposase-derived nuclease</fullName>
    </alternativeName>
</protein>